<evidence type="ECO:0000256" key="5">
    <source>
        <dbReference type="ARBA" id="ARBA00022490"/>
    </source>
</evidence>
<comment type="function">
    <text evidence="2 7">Component of the ribosome assembly machinery. Nuclear paralog of the ribosomal protein P0, it binds pre-60S subunits at an early stage of assembly in the nucleolus, and is replaced by P0 in cytoplasmic pre-60S subunits and mature 80S ribosomes.</text>
</comment>
<keyword evidence="6 7" id="KW-0539">Nucleus</keyword>
<comment type="subunit">
    <text evidence="4 7">Associates with the pre-60S ribosomal particle.</text>
</comment>
<evidence type="ECO:0000256" key="6">
    <source>
        <dbReference type="ARBA" id="ARBA00023242"/>
    </source>
</evidence>
<dbReference type="InterPro" id="IPR033867">
    <property type="entry name" value="Mrt4"/>
</dbReference>
<dbReference type="GO" id="GO:0003723">
    <property type="term" value="F:RNA binding"/>
    <property type="evidence" value="ECO:0007669"/>
    <property type="project" value="TreeGrafter"/>
</dbReference>
<comment type="function">
    <text evidence="1">Ribosomal protein P0 is the functional equivalent of E.coli protein L10.</text>
</comment>
<dbReference type="GO" id="GO:0005737">
    <property type="term" value="C:cytoplasm"/>
    <property type="evidence" value="ECO:0007669"/>
    <property type="project" value="UniProtKB-SubCell"/>
</dbReference>
<proteinExistence type="inferred from homology"/>
<evidence type="ECO:0000256" key="1">
    <source>
        <dbReference type="ARBA" id="ARBA00002200"/>
    </source>
</evidence>
<evidence type="ECO:0000256" key="8">
    <source>
        <dbReference type="SAM" id="MobiDB-lite"/>
    </source>
</evidence>
<comment type="similarity">
    <text evidence="3 7">Belongs to the universal ribosomal protein uL10 family.</text>
</comment>
<dbReference type="AlphaFoldDB" id="A0AAW1S229"/>
<dbReference type="FunFam" id="3.90.105.20:FF:000003">
    <property type="entry name" value="Ribosome assembly factor mrt4"/>
    <property type="match status" value="1"/>
</dbReference>
<dbReference type="Pfam" id="PF00466">
    <property type="entry name" value="Ribosomal_L10"/>
    <property type="match status" value="1"/>
</dbReference>
<dbReference type="CDD" id="cd05796">
    <property type="entry name" value="Ribosomal_P0_like"/>
    <property type="match status" value="1"/>
</dbReference>
<keyword evidence="5 7" id="KW-0963">Cytoplasm</keyword>
<evidence type="ECO:0000256" key="7">
    <source>
        <dbReference type="RuleBase" id="RU364039"/>
    </source>
</evidence>
<feature type="region of interest" description="Disordered" evidence="8">
    <location>
        <begin position="138"/>
        <end position="157"/>
    </location>
</feature>
<evidence type="ECO:0000256" key="3">
    <source>
        <dbReference type="ARBA" id="ARBA00008889"/>
    </source>
</evidence>
<dbReference type="GO" id="GO:0006364">
    <property type="term" value="P:rRNA processing"/>
    <property type="evidence" value="ECO:0007669"/>
    <property type="project" value="TreeGrafter"/>
</dbReference>
<comment type="caution">
    <text evidence="10">The sequence shown here is derived from an EMBL/GenBank/DDBJ whole genome shotgun (WGS) entry which is preliminary data.</text>
</comment>
<gene>
    <name evidence="10" type="ORF">WJX74_002338</name>
</gene>
<evidence type="ECO:0000313" key="11">
    <source>
        <dbReference type="Proteomes" id="UP001438707"/>
    </source>
</evidence>
<evidence type="ECO:0000259" key="9">
    <source>
        <dbReference type="Pfam" id="PF17777"/>
    </source>
</evidence>
<dbReference type="InterPro" id="IPR040637">
    <property type="entry name" value="Ribosomal_uL10-like_insert"/>
</dbReference>
<dbReference type="GO" id="GO:0000027">
    <property type="term" value="P:ribosomal large subunit assembly"/>
    <property type="evidence" value="ECO:0007669"/>
    <property type="project" value="InterPro"/>
</dbReference>
<feature type="domain" description="Large ribosomal subunit protein uL10-like insertion" evidence="9">
    <location>
        <begin position="126"/>
        <end position="200"/>
    </location>
</feature>
<accession>A0AAW1S229</accession>
<keyword evidence="7" id="KW-0690">Ribosome biogenesis</keyword>
<dbReference type="Pfam" id="PF17777">
    <property type="entry name" value="RL10P_insert"/>
    <property type="match status" value="1"/>
</dbReference>
<dbReference type="GO" id="GO:0005730">
    <property type="term" value="C:nucleolus"/>
    <property type="evidence" value="ECO:0007669"/>
    <property type="project" value="UniProtKB-SubCell"/>
</dbReference>
<dbReference type="Gene3D" id="3.90.105.20">
    <property type="match status" value="1"/>
</dbReference>
<dbReference type="Gene3D" id="3.30.70.1730">
    <property type="match status" value="1"/>
</dbReference>
<dbReference type="PANTHER" id="PTHR45841:SF1">
    <property type="entry name" value="MRNA TURNOVER PROTEIN 4 HOMOLOG"/>
    <property type="match status" value="1"/>
</dbReference>
<protein>
    <recommendedName>
        <fullName evidence="7">Ribosome assembly factor mrt4</fullName>
    </recommendedName>
</protein>
<evidence type="ECO:0000256" key="2">
    <source>
        <dbReference type="ARBA" id="ARBA00004046"/>
    </source>
</evidence>
<dbReference type="FunFam" id="3.30.70.1730:FF:000005">
    <property type="entry name" value="Ribosome assembly factor mrt4"/>
    <property type="match status" value="1"/>
</dbReference>
<comment type="subcellular location">
    <subcellularLocation>
        <location evidence="7">Cytoplasm</location>
    </subcellularLocation>
    <subcellularLocation>
        <location evidence="7">Nucleus</location>
        <location evidence="7">Nucleolus</location>
    </subcellularLocation>
</comment>
<dbReference type="InterPro" id="IPR043141">
    <property type="entry name" value="Ribosomal_uL10-like_sf"/>
</dbReference>
<dbReference type="GO" id="GO:0000956">
    <property type="term" value="P:nuclear-transcribed mRNA catabolic process"/>
    <property type="evidence" value="ECO:0007669"/>
    <property type="project" value="TreeGrafter"/>
</dbReference>
<dbReference type="SUPFAM" id="SSF160369">
    <property type="entry name" value="Ribosomal protein L10-like"/>
    <property type="match status" value="1"/>
</dbReference>
<dbReference type="InterPro" id="IPR043164">
    <property type="entry name" value="Ribosomal_uL10-like_insert_sf"/>
</dbReference>
<dbReference type="InterPro" id="IPR001790">
    <property type="entry name" value="Ribosomal_uL10"/>
</dbReference>
<keyword evidence="11" id="KW-1185">Reference proteome</keyword>
<evidence type="ECO:0000313" key="10">
    <source>
        <dbReference type="EMBL" id="KAK9840031.1"/>
    </source>
</evidence>
<reference evidence="10 11" key="1">
    <citation type="journal article" date="2024" name="Nat. Commun.">
        <title>Phylogenomics reveals the evolutionary origins of lichenization in chlorophyte algae.</title>
        <authorList>
            <person name="Puginier C."/>
            <person name="Libourel C."/>
            <person name="Otte J."/>
            <person name="Skaloud P."/>
            <person name="Haon M."/>
            <person name="Grisel S."/>
            <person name="Petersen M."/>
            <person name="Berrin J.G."/>
            <person name="Delaux P.M."/>
            <person name="Dal Grande F."/>
            <person name="Keller J."/>
        </authorList>
    </citation>
    <scope>NUCLEOTIDE SEQUENCE [LARGE SCALE GENOMIC DNA]</scope>
    <source>
        <strain evidence="10 11">SAG 2145</strain>
    </source>
</reference>
<dbReference type="PANTHER" id="PTHR45841">
    <property type="entry name" value="MRNA TURNOVER PROTEIN 4 MRTO4"/>
    <property type="match status" value="1"/>
</dbReference>
<feature type="compositionally biased region" description="Low complexity" evidence="8">
    <location>
        <begin position="140"/>
        <end position="151"/>
    </location>
</feature>
<sequence>MPKSKRNREVTLSKVKKKPRTWKEGLITQVRELVDRYPSAYVFQHSNMRNDKFKELREKHLDTSRFCMGSTKLLQVGLGRSQVDEYQDNLSQLSATLTGAVGLFFTSLPHAEVSSIFESFQEEDFARAGMKATEDVDLQEGPLEGPSGPLPHTLEPSLRKHGLPTKLDRSVVTLLQNHRVCSTGERLSPDQAHLLRVFGIKMAVFRMRLLSHWLKDGGVFEELAEQEDAESDEGLDVDGMPGELPASMLLPPGVLV</sequence>
<evidence type="ECO:0000256" key="4">
    <source>
        <dbReference type="ARBA" id="ARBA00011117"/>
    </source>
</evidence>
<dbReference type="InterPro" id="IPR051742">
    <property type="entry name" value="Ribosome_Assembly_uL10"/>
</dbReference>
<dbReference type="GO" id="GO:0030687">
    <property type="term" value="C:preribosome, large subunit precursor"/>
    <property type="evidence" value="ECO:0007669"/>
    <property type="project" value="TreeGrafter"/>
</dbReference>
<organism evidence="10 11">
    <name type="scientific">Apatococcus lobatus</name>
    <dbReference type="NCBI Taxonomy" id="904363"/>
    <lineage>
        <taxon>Eukaryota</taxon>
        <taxon>Viridiplantae</taxon>
        <taxon>Chlorophyta</taxon>
        <taxon>core chlorophytes</taxon>
        <taxon>Trebouxiophyceae</taxon>
        <taxon>Chlorellales</taxon>
        <taxon>Chlorellaceae</taxon>
        <taxon>Apatococcus</taxon>
    </lineage>
</organism>
<name>A0AAW1S229_9CHLO</name>
<dbReference type="Proteomes" id="UP001438707">
    <property type="component" value="Unassembled WGS sequence"/>
</dbReference>
<dbReference type="EMBL" id="JALJOS010000004">
    <property type="protein sequence ID" value="KAK9840031.1"/>
    <property type="molecule type" value="Genomic_DNA"/>
</dbReference>